<dbReference type="EMBL" id="QZKI01000023">
    <property type="protein sequence ID" value="RJP73817.1"/>
    <property type="molecule type" value="Genomic_DNA"/>
</dbReference>
<accession>A0A419F5Z5</accession>
<proteinExistence type="predicted"/>
<dbReference type="Gene3D" id="1.10.4080.10">
    <property type="entry name" value="ADP-ribosylation/Crystallin J1"/>
    <property type="match status" value="1"/>
</dbReference>
<comment type="caution">
    <text evidence="2">The sequence shown here is derived from an EMBL/GenBank/DDBJ whole genome shotgun (WGS) entry which is preliminary data.</text>
</comment>
<organism evidence="2 3">
    <name type="scientific">Candidatus Abyssobacteria bacterium SURF_17</name>
    <dbReference type="NCBI Taxonomy" id="2093361"/>
    <lineage>
        <taxon>Bacteria</taxon>
        <taxon>Pseudomonadati</taxon>
        <taxon>Candidatus Hydrogenedentota</taxon>
        <taxon>Candidatus Abyssobacteria</taxon>
    </lineage>
</organism>
<sequence>MFRVGELPAMATLRERFLGSILGCAVGDALGAPFEGSSSSAVRSRWGRHVRFHPIPGYPLGQYTDDTQLTLAMMRSICRMQRVDGADIANEFIRLWQTDEIVGAGASCTDAVYAMMDNGKSWEEAGTAEGRAGNGSAMRAAPVGLWNYAHPELIEQDAVTSSIITHRDSRSIAGAIAVAKAVQLCVNADRLDPPAFIEEVSHAVRKTSEPFARWISQLSQLLGTGPSEALPHIYGAGNPDFGPRQPGWITAYVVPTVLGALYFFLRTPHDFIESITEAIGAGGDTDTIGAITGAISGAFNGTSSVPAALIADLKDSSNIIALTEQFYRVAASRQPR</sequence>
<feature type="binding site" evidence="1">
    <location>
        <position position="284"/>
    </location>
    <ligand>
        <name>Mg(2+)</name>
        <dbReference type="ChEBI" id="CHEBI:18420"/>
        <label>1</label>
    </ligand>
</feature>
<feature type="binding site" evidence="1">
    <location>
        <position position="64"/>
    </location>
    <ligand>
        <name>Mg(2+)</name>
        <dbReference type="ChEBI" id="CHEBI:18420"/>
        <label>1</label>
    </ligand>
</feature>
<reference evidence="2 3" key="1">
    <citation type="journal article" date="2017" name="ISME J.">
        <title>Energy and carbon metabolisms in a deep terrestrial subsurface fluid microbial community.</title>
        <authorList>
            <person name="Momper L."/>
            <person name="Jungbluth S.P."/>
            <person name="Lee M.D."/>
            <person name="Amend J.P."/>
        </authorList>
    </citation>
    <scope>NUCLEOTIDE SEQUENCE [LARGE SCALE GENOMIC DNA]</scope>
    <source>
        <strain evidence="2">SURF_17</strain>
    </source>
</reference>
<protein>
    <recommendedName>
        <fullName evidence="4">ADP-ribosylglycohydrolase family protein</fullName>
    </recommendedName>
</protein>
<dbReference type="PANTHER" id="PTHR16222:SF12">
    <property type="entry name" value="ADP-RIBOSYLGLYCOHYDROLASE-RELATED"/>
    <property type="match status" value="1"/>
</dbReference>
<name>A0A419F5Z5_9BACT</name>
<dbReference type="GO" id="GO:0046872">
    <property type="term" value="F:metal ion binding"/>
    <property type="evidence" value="ECO:0007669"/>
    <property type="project" value="UniProtKB-KW"/>
</dbReference>
<dbReference type="InterPro" id="IPR005502">
    <property type="entry name" value="Ribosyl_crysJ1"/>
</dbReference>
<evidence type="ECO:0008006" key="4">
    <source>
        <dbReference type="Google" id="ProtNLM"/>
    </source>
</evidence>
<keyword evidence="1" id="KW-0460">Magnesium</keyword>
<dbReference type="SUPFAM" id="SSF101478">
    <property type="entry name" value="ADP-ribosylglycohydrolase"/>
    <property type="match status" value="1"/>
</dbReference>
<comment type="cofactor">
    <cofactor evidence="1">
        <name>Mg(2+)</name>
        <dbReference type="ChEBI" id="CHEBI:18420"/>
    </cofactor>
    <text evidence="1">Binds 2 magnesium ions per subunit.</text>
</comment>
<keyword evidence="1" id="KW-0479">Metal-binding</keyword>
<gene>
    <name evidence="2" type="ORF">C4532_03905</name>
</gene>
<feature type="binding site" evidence="1">
    <location>
        <position position="287"/>
    </location>
    <ligand>
        <name>Mg(2+)</name>
        <dbReference type="ChEBI" id="CHEBI:18420"/>
        <label>1</label>
    </ligand>
</feature>
<dbReference type="InterPro" id="IPR036705">
    <property type="entry name" value="Ribosyl_crysJ1_sf"/>
</dbReference>
<dbReference type="InterPro" id="IPR050792">
    <property type="entry name" value="ADP-ribosylglycohydrolase"/>
</dbReference>
<feature type="binding site" evidence="1">
    <location>
        <position position="66"/>
    </location>
    <ligand>
        <name>Mg(2+)</name>
        <dbReference type="ChEBI" id="CHEBI:18420"/>
        <label>1</label>
    </ligand>
</feature>
<dbReference type="Pfam" id="PF03747">
    <property type="entry name" value="ADP_ribosyl_GH"/>
    <property type="match status" value="1"/>
</dbReference>
<dbReference type="Proteomes" id="UP000285961">
    <property type="component" value="Unassembled WGS sequence"/>
</dbReference>
<feature type="binding site" evidence="1">
    <location>
        <position position="286"/>
    </location>
    <ligand>
        <name>Mg(2+)</name>
        <dbReference type="ChEBI" id="CHEBI:18420"/>
        <label>1</label>
    </ligand>
</feature>
<evidence type="ECO:0000256" key="1">
    <source>
        <dbReference type="PIRSR" id="PIRSR605502-1"/>
    </source>
</evidence>
<dbReference type="PANTHER" id="PTHR16222">
    <property type="entry name" value="ADP-RIBOSYLGLYCOHYDROLASE"/>
    <property type="match status" value="1"/>
</dbReference>
<evidence type="ECO:0000313" key="2">
    <source>
        <dbReference type="EMBL" id="RJP73817.1"/>
    </source>
</evidence>
<feature type="binding site" evidence="1">
    <location>
        <position position="65"/>
    </location>
    <ligand>
        <name>Mg(2+)</name>
        <dbReference type="ChEBI" id="CHEBI:18420"/>
        <label>1</label>
    </ligand>
</feature>
<evidence type="ECO:0000313" key="3">
    <source>
        <dbReference type="Proteomes" id="UP000285961"/>
    </source>
</evidence>
<dbReference type="AlphaFoldDB" id="A0A419F5Z5"/>